<feature type="compositionally biased region" description="Polar residues" evidence="4">
    <location>
        <begin position="106"/>
        <end position="115"/>
    </location>
</feature>
<keyword evidence="6" id="KW-1185">Reference proteome</keyword>
<feature type="region of interest" description="Disordered" evidence="4">
    <location>
        <begin position="90"/>
        <end position="115"/>
    </location>
</feature>
<dbReference type="Proteomes" id="UP000279833">
    <property type="component" value="Unassembled WGS sequence"/>
</dbReference>
<keyword evidence="3" id="KW-0675">Receptor</keyword>
<dbReference type="AlphaFoldDB" id="A0A183K4Y6"/>
<feature type="compositionally biased region" description="Basic and acidic residues" evidence="4">
    <location>
        <begin position="268"/>
        <end position="278"/>
    </location>
</feature>
<feature type="compositionally biased region" description="Polar residues" evidence="4">
    <location>
        <begin position="281"/>
        <end position="298"/>
    </location>
</feature>
<evidence type="ECO:0000256" key="1">
    <source>
        <dbReference type="ARBA" id="ARBA00023015"/>
    </source>
</evidence>
<proteinExistence type="predicted"/>
<dbReference type="SUPFAM" id="SSF48508">
    <property type="entry name" value="Nuclear receptor ligand-binding domain"/>
    <property type="match status" value="1"/>
</dbReference>
<evidence type="ECO:0000313" key="5">
    <source>
        <dbReference type="EMBL" id="VDP38272.1"/>
    </source>
</evidence>
<dbReference type="EMBL" id="UZAK01033557">
    <property type="protein sequence ID" value="VDP38272.1"/>
    <property type="molecule type" value="Genomic_DNA"/>
</dbReference>
<feature type="region of interest" description="Disordered" evidence="4">
    <location>
        <begin position="174"/>
        <end position="200"/>
    </location>
</feature>
<dbReference type="STRING" id="6186.A0A183K4Y6"/>
<keyword evidence="2" id="KW-0804">Transcription</keyword>
<evidence type="ECO:0000256" key="2">
    <source>
        <dbReference type="ARBA" id="ARBA00023163"/>
    </source>
</evidence>
<protein>
    <submittedName>
        <fullName evidence="7">NR LBD domain-containing protein</fullName>
    </submittedName>
</protein>
<feature type="compositionally biased region" description="Acidic residues" evidence="4">
    <location>
        <begin position="179"/>
        <end position="200"/>
    </location>
</feature>
<dbReference type="WBParaSite" id="SCUD_0001005701-mRNA-1">
    <property type="protein sequence ID" value="SCUD_0001005701-mRNA-1"/>
    <property type="gene ID" value="SCUD_0001005701"/>
</dbReference>
<dbReference type="InterPro" id="IPR035500">
    <property type="entry name" value="NHR-like_dom_sf"/>
</dbReference>
<name>A0A183K4Y6_9TREM</name>
<keyword evidence="1" id="KW-0805">Transcription regulation</keyword>
<reference evidence="5 6" key="2">
    <citation type="submission" date="2018-11" db="EMBL/GenBank/DDBJ databases">
        <authorList>
            <consortium name="Pathogen Informatics"/>
        </authorList>
    </citation>
    <scope>NUCLEOTIDE SEQUENCE [LARGE SCALE GENOMIC DNA]</scope>
    <source>
        <strain evidence="5">Dakar</strain>
        <strain evidence="6">Dakar, Senegal</strain>
    </source>
</reference>
<evidence type="ECO:0000256" key="4">
    <source>
        <dbReference type="SAM" id="MobiDB-lite"/>
    </source>
</evidence>
<dbReference type="Gene3D" id="1.10.565.10">
    <property type="entry name" value="Retinoid X Receptor"/>
    <property type="match status" value="1"/>
</dbReference>
<evidence type="ECO:0000313" key="6">
    <source>
        <dbReference type="Proteomes" id="UP000279833"/>
    </source>
</evidence>
<gene>
    <name evidence="5" type="ORF">SCUD_LOCUS10057</name>
</gene>
<sequence>MIKLICVAPVHKVIDRSRIGRQPNAVKFHCAIEIKQLQAIRGNSSSSTGGLSPSQSSTGCPSYSQYNLSGVGGIRSGSSDALTSSINHYRHISRSDNDNNGDKMSPNYSSTAINPINSSLKQDNLLISSDCKPTQPPLSLLFFLPPNSMSNHHQLTTLSDSKCAQLSSACYSNNHDSVEQDDVDNDDNDGDDDDIDDDDEMQSIKSDYNLESDTSSLSTNLKLQMYKHMHMRSSPLNDSSQLVRHYSNGSSSVYDALERHALDRTGESITFNDDRNDSHPICSSSNNGNEGSIDQNSGYKTVKSIPLHQSPISESSSATFCASRLLNNKKLLSFYSQEHQLQSLSSQSSINCSLSSTSPTPTTTSLCSSQRSSSPFSLISSNLFDDPSFWEDVEDTLPSINVTSEAVSQFTDGMRTATEFLRLPNAVSFLSEECYSMAVTYIVNYCTYSGYDIVVTAFEFQPYFKTRFRMTSIPPEHQDNINQVWGHMMNHFHMHAQQVVQFAKLVPGFNQLGITARSNLVREAMYSVLLLLLSRDYCPETDEYNYFDFPTKEREVIMRHFPTFKRITEHLRVSGRIMHHLNLSLPELSLSCAAEILRKNKFSFCTLVLFLSTDYCILEEPTAKSTAELFVLAHHSLLNCMARYWSPCASLIWDPVKSPDIRFSSDLRFPELYVEMFQLADSASALFSASAQAVTLACSGVLQSSLGSFQNSQLSSTSLNNNQSNLNINKSSDSTVNNSDFILSVDRWDAGRLALTVPAAAAAAAAAVVALTEQTSICQNNNNNNNNNQLLLQPDSQLSSACAFPQFSNSIVVGSSSLLSTNVSLSSCQKRAKNDVNQSDNTTSTIPVFPTNTNNTIAFITSPSSFMFPNQLHHPSS</sequence>
<organism evidence="7">
    <name type="scientific">Schistosoma curassoni</name>
    <dbReference type="NCBI Taxonomy" id="6186"/>
    <lineage>
        <taxon>Eukaryota</taxon>
        <taxon>Metazoa</taxon>
        <taxon>Spiralia</taxon>
        <taxon>Lophotrochozoa</taxon>
        <taxon>Platyhelminthes</taxon>
        <taxon>Trematoda</taxon>
        <taxon>Digenea</taxon>
        <taxon>Strigeidida</taxon>
        <taxon>Schistosomatoidea</taxon>
        <taxon>Schistosomatidae</taxon>
        <taxon>Schistosoma</taxon>
    </lineage>
</organism>
<accession>A0A183K4Y6</accession>
<reference evidence="7" key="1">
    <citation type="submission" date="2016-06" db="UniProtKB">
        <authorList>
            <consortium name="WormBaseParasite"/>
        </authorList>
    </citation>
    <scope>IDENTIFICATION</scope>
</reference>
<evidence type="ECO:0000313" key="7">
    <source>
        <dbReference type="WBParaSite" id="SCUD_0001005701-mRNA-1"/>
    </source>
</evidence>
<feature type="region of interest" description="Disordered" evidence="4">
    <location>
        <begin position="268"/>
        <end position="298"/>
    </location>
</feature>
<evidence type="ECO:0000256" key="3">
    <source>
        <dbReference type="ARBA" id="ARBA00023170"/>
    </source>
</evidence>